<dbReference type="PANTHER" id="PTHR30603">
    <property type="entry name" value="RNA POLYMERASE SIGMA FACTOR RPO"/>
    <property type="match status" value="1"/>
</dbReference>
<sequence length="343" mass="39161">MTPLMPFFLWKGFPLVQSRLFSHLFSLQARRMRYLRVDPLFRPYWREVANRPLLNQEEEACLLAQAATSSVARNTLLEGNQRLVILIAVAFAGQGVPLSELIQEGNLGLLHALERFDPHKTRRLSTYAKYWIVQHIQQALCRNSHAVSLSERTVQSLAQMEQHIRQAEAQGIAPDPRDLASRCHLSVEQVMALLPLREGPLSLQHSSLEAGPLSEIVAAPPLLLPDPESQSTCHPALMSALARLNEREQQVLRLRFGLEEDGVVHDNYHEIAWLVFHRQGKRVDERIRQIEKRALVKMHAFLEGKEPPAHKRRRRPTTAKSAAKKISQRQRKEARLDEDVPCS</sequence>
<feature type="domain" description="RNA polymerase sigma-70" evidence="6">
    <location>
        <begin position="100"/>
        <end position="113"/>
    </location>
</feature>
<evidence type="ECO:0000259" key="6">
    <source>
        <dbReference type="PROSITE" id="PS00715"/>
    </source>
</evidence>
<dbReference type="PANTHER" id="PTHR30603:SF60">
    <property type="entry name" value="RNA POLYMERASE SIGMA FACTOR RPOD"/>
    <property type="match status" value="1"/>
</dbReference>
<evidence type="ECO:0000256" key="5">
    <source>
        <dbReference type="SAM" id="MobiDB-lite"/>
    </source>
</evidence>
<dbReference type="InterPro" id="IPR007627">
    <property type="entry name" value="RNA_pol_sigma70_r2"/>
</dbReference>
<dbReference type="InterPro" id="IPR013324">
    <property type="entry name" value="RNA_pol_sigma_r3/r4-like"/>
</dbReference>
<comment type="caution">
    <text evidence="7">The sequence shown here is derived from an EMBL/GenBank/DDBJ whole genome shotgun (WGS) entry which is preliminary data.</text>
</comment>
<dbReference type="GO" id="GO:0006352">
    <property type="term" value="P:DNA-templated transcription initiation"/>
    <property type="evidence" value="ECO:0007669"/>
    <property type="project" value="InterPro"/>
</dbReference>
<evidence type="ECO:0000313" key="7">
    <source>
        <dbReference type="EMBL" id="GHO98657.1"/>
    </source>
</evidence>
<dbReference type="EMBL" id="BNJK01000002">
    <property type="protein sequence ID" value="GHO98657.1"/>
    <property type="molecule type" value="Genomic_DNA"/>
</dbReference>
<dbReference type="InterPro" id="IPR050239">
    <property type="entry name" value="Sigma-70_RNA_pol_init_factors"/>
</dbReference>
<dbReference type="GO" id="GO:0016987">
    <property type="term" value="F:sigma factor activity"/>
    <property type="evidence" value="ECO:0007669"/>
    <property type="project" value="UniProtKB-KW"/>
</dbReference>
<keyword evidence="3" id="KW-0238">DNA-binding</keyword>
<feature type="region of interest" description="Disordered" evidence="5">
    <location>
        <begin position="301"/>
        <end position="343"/>
    </location>
</feature>
<feature type="compositionally biased region" description="Basic residues" evidence="5">
    <location>
        <begin position="310"/>
        <end position="329"/>
    </location>
</feature>
<dbReference type="InterPro" id="IPR013325">
    <property type="entry name" value="RNA_pol_sigma_r2"/>
</dbReference>
<dbReference type="SUPFAM" id="SSF88659">
    <property type="entry name" value="Sigma3 and sigma4 domains of RNA polymerase sigma factors"/>
    <property type="match status" value="1"/>
</dbReference>
<protein>
    <recommendedName>
        <fullName evidence="6">RNA polymerase sigma-70 domain-containing protein</fullName>
    </recommendedName>
</protein>
<dbReference type="Gene3D" id="1.20.120.1810">
    <property type="match status" value="1"/>
</dbReference>
<keyword evidence="2" id="KW-0731">Sigma factor</keyword>
<keyword evidence="1" id="KW-0805">Transcription regulation</keyword>
<dbReference type="InterPro" id="IPR036388">
    <property type="entry name" value="WH-like_DNA-bd_sf"/>
</dbReference>
<reference evidence="7" key="1">
    <citation type="submission" date="2020-10" db="EMBL/GenBank/DDBJ databases">
        <title>Taxonomic study of unclassified bacteria belonging to the class Ktedonobacteria.</title>
        <authorList>
            <person name="Yabe S."/>
            <person name="Wang C.M."/>
            <person name="Zheng Y."/>
            <person name="Sakai Y."/>
            <person name="Cavaletti L."/>
            <person name="Monciardini P."/>
            <person name="Donadio S."/>
        </authorList>
    </citation>
    <scope>NUCLEOTIDE SEQUENCE</scope>
    <source>
        <strain evidence="7">ID150040</strain>
    </source>
</reference>
<organism evidence="7 8">
    <name type="scientific">Reticulibacter mediterranei</name>
    <dbReference type="NCBI Taxonomy" id="2778369"/>
    <lineage>
        <taxon>Bacteria</taxon>
        <taxon>Bacillati</taxon>
        <taxon>Chloroflexota</taxon>
        <taxon>Ktedonobacteria</taxon>
        <taxon>Ktedonobacterales</taxon>
        <taxon>Reticulibacteraceae</taxon>
        <taxon>Reticulibacter</taxon>
    </lineage>
</organism>
<dbReference type="NCBIfam" id="TIGR02937">
    <property type="entry name" value="sigma70-ECF"/>
    <property type="match status" value="1"/>
</dbReference>
<dbReference type="PRINTS" id="PR00046">
    <property type="entry name" value="SIGMA70FCT"/>
</dbReference>
<dbReference type="Gene3D" id="1.10.10.10">
    <property type="entry name" value="Winged helix-like DNA-binding domain superfamily/Winged helix DNA-binding domain"/>
    <property type="match status" value="1"/>
</dbReference>
<proteinExistence type="predicted"/>
<gene>
    <name evidence="7" type="ORF">KSF_087050</name>
</gene>
<evidence type="ECO:0000256" key="1">
    <source>
        <dbReference type="ARBA" id="ARBA00023015"/>
    </source>
</evidence>
<dbReference type="InterPro" id="IPR014284">
    <property type="entry name" value="RNA_pol_sigma-70_dom"/>
</dbReference>
<keyword evidence="8" id="KW-1185">Reference proteome</keyword>
<dbReference type="SUPFAM" id="SSF88946">
    <property type="entry name" value="Sigma2 domain of RNA polymerase sigma factors"/>
    <property type="match status" value="1"/>
</dbReference>
<evidence type="ECO:0000256" key="3">
    <source>
        <dbReference type="ARBA" id="ARBA00023125"/>
    </source>
</evidence>
<dbReference type="AlphaFoldDB" id="A0A8J3N8W3"/>
<evidence type="ECO:0000256" key="2">
    <source>
        <dbReference type="ARBA" id="ARBA00023082"/>
    </source>
</evidence>
<dbReference type="Proteomes" id="UP000597444">
    <property type="component" value="Unassembled WGS sequence"/>
</dbReference>
<keyword evidence="4" id="KW-0804">Transcription</keyword>
<dbReference type="PROSITE" id="PS00715">
    <property type="entry name" value="SIGMA70_1"/>
    <property type="match status" value="1"/>
</dbReference>
<feature type="compositionally biased region" description="Basic and acidic residues" evidence="5">
    <location>
        <begin position="330"/>
        <end position="343"/>
    </location>
</feature>
<dbReference type="GO" id="GO:0003677">
    <property type="term" value="F:DNA binding"/>
    <property type="evidence" value="ECO:0007669"/>
    <property type="project" value="UniProtKB-KW"/>
</dbReference>
<dbReference type="Pfam" id="PF04542">
    <property type="entry name" value="Sigma70_r2"/>
    <property type="match status" value="1"/>
</dbReference>
<evidence type="ECO:0000256" key="4">
    <source>
        <dbReference type="ARBA" id="ARBA00023163"/>
    </source>
</evidence>
<evidence type="ECO:0000313" key="8">
    <source>
        <dbReference type="Proteomes" id="UP000597444"/>
    </source>
</evidence>
<dbReference type="InterPro" id="IPR000943">
    <property type="entry name" value="RNA_pol_sigma70"/>
</dbReference>
<name>A0A8J3N8W3_9CHLR</name>
<accession>A0A8J3N8W3</accession>